<feature type="transmembrane region" description="Helical" evidence="14">
    <location>
        <begin position="772"/>
        <end position="796"/>
    </location>
</feature>
<evidence type="ECO:0000256" key="6">
    <source>
        <dbReference type="ARBA" id="ARBA00022737"/>
    </source>
</evidence>
<dbReference type="Gene3D" id="3.80.10.10">
    <property type="entry name" value="Ribonuclease Inhibitor"/>
    <property type="match status" value="2"/>
</dbReference>
<evidence type="ECO:0000259" key="15">
    <source>
        <dbReference type="PROSITE" id="PS50011"/>
    </source>
</evidence>
<dbReference type="Pfam" id="PF00069">
    <property type="entry name" value="Pkinase"/>
    <property type="match status" value="1"/>
</dbReference>
<keyword evidence="11 14" id="KW-0472">Membrane</keyword>
<dbReference type="Pfam" id="PF13855">
    <property type="entry name" value="LRR_8"/>
    <property type="match status" value="1"/>
</dbReference>
<evidence type="ECO:0000313" key="16">
    <source>
        <dbReference type="EMBL" id="PTQ26667.1"/>
    </source>
</evidence>
<keyword evidence="7 13" id="KW-0547">Nucleotide-binding</keyword>
<evidence type="ECO:0000256" key="2">
    <source>
        <dbReference type="ARBA" id="ARBA00022614"/>
    </source>
</evidence>
<dbReference type="Gramene" id="Mp6g16370.1">
    <property type="protein sequence ID" value="Mp6g16370.1.cds"/>
    <property type="gene ID" value="Mp6g16370"/>
</dbReference>
<dbReference type="Gene3D" id="1.10.510.10">
    <property type="entry name" value="Transferase(Phosphotransferase) domain 1"/>
    <property type="match status" value="1"/>
</dbReference>
<dbReference type="Pfam" id="PF00560">
    <property type="entry name" value="LRR_1"/>
    <property type="match status" value="3"/>
</dbReference>
<accession>A0A2R6VYJ6</accession>
<dbReference type="PROSITE" id="PS00107">
    <property type="entry name" value="PROTEIN_KINASE_ATP"/>
    <property type="match status" value="1"/>
</dbReference>
<dbReference type="InterPro" id="IPR001611">
    <property type="entry name" value="Leu-rich_rpt"/>
</dbReference>
<sequence length="1174" mass="130332">MAGNVLSQLSLRLKLGGRSTMCWAGILSGVLLSNLLLYPVLSQSTGASPEGFISIDCGGSSGVDPITSLQWITDHTHLQSFKSLSQEKVIMTADVYYNESSPSVPNDEQLKTALVFLPIQKTRSKFCYDLPNAFNATEGSRNYLLRAMFPSQNLTLNGNTLSGYATRFYLTVDSTYITTIELLPSMPQTIELVVSSLDDKFYVCLVSLEDKSSMPAISTLELRPLDPDTYGRSGQSTDKQQSSYLMLIDRLDFGGTLDTESPPLRYPEDPFDRIWSSPRIPEGAEFEAYNRTENAMLGVGGDNVRIPIAVMRSIWRGKNIHSTISFDVDVKSARAVRPLSTLWIQMLFSNVVSGDANPDQAVYLNDGDRALFYYWTPFEVPGSPGFYNTRSRDQVIRSDSFKIRIMSNETPTEAPVLINAAEIHGEFAAVAVRTSKLDVNNFRKFYPDFASSSLDTAGDPCLPVPWDWLVCSIELPPTITQINLTGKGVAGVLPRVFGNLSQLTILDLSENNFEGDFPDSIGGIRTLRELNLGYNKLSGELPFFSPKSLDNLEMLSLASNMFDGNLTSLMGALDESIQNLDLSNNKFVGPIPGNIEVLENLENLDMSNNQLSSELAVNFTKLRNLKNLNLSHNNLIGTVPDSIWNSRNLQFVNLRNNSFVELNLTTWYNKVAEGKSLDARPIQLRLAGNQIHSIISPSLQALERIIVAPPSLSEQLLSIQSSQTFILLGENPWCLNDTEGVNLKFIKKYMCRSEEHENFWASPSNDGVQTGIVIAVGVVSGIFVLLMSCLVIFFTWKMKRSSRELQQIQEVLAKDNVKPPIFSYQVLKTATHSFSSSNELGKGGFGTVFKAELADGSIVAVKRLTQTKQSTSDFLKEMVNISGIKHRHLIQLKGCCVGENQQRMLIYEYAENKSLAEALFGSGPQCATFLNWKQRYNICLGIARGLAYLHEELQPGMIHRDIKPENILLDKNYNAKIADFGLVRHANDSNDTQVTMNIGGTRGYFSPEYALEGVVSEKLDVYSFGVVLLEIVAGRRCIDLKLPQEQSVLRSWAITLYKEGKVLNLVDKRLEGDYDEEEVLLVVNMALSCLQADPKKRATMSQLVNVLMKNSNASVAVDIVNELQSQTPYLWSISEDEHYVDAYPSRQGVQGESAELALMSSFAADSQASVMVPR</sequence>
<dbReference type="Gramene" id="Mp6g16370.2">
    <property type="protein sequence ID" value="Mp6g16370.2.cds"/>
    <property type="gene ID" value="Mp6g16370"/>
</dbReference>
<dbReference type="FunFam" id="1.10.510.10:FF:000384">
    <property type="entry name" value="G-type lectin S-receptor-like serine/threonine-protein kinase"/>
    <property type="match status" value="1"/>
</dbReference>
<evidence type="ECO:0000256" key="1">
    <source>
        <dbReference type="ARBA" id="ARBA00004167"/>
    </source>
</evidence>
<evidence type="ECO:0000256" key="4">
    <source>
        <dbReference type="ARBA" id="ARBA00022692"/>
    </source>
</evidence>
<dbReference type="AlphaFoldDB" id="A0A2R6VYJ6"/>
<dbReference type="InterPro" id="IPR000719">
    <property type="entry name" value="Prot_kinase_dom"/>
</dbReference>
<evidence type="ECO:0000256" key="14">
    <source>
        <dbReference type="SAM" id="Phobius"/>
    </source>
</evidence>
<keyword evidence="8" id="KW-0418">Kinase</keyword>
<dbReference type="GO" id="GO:0004672">
    <property type="term" value="F:protein kinase activity"/>
    <property type="evidence" value="ECO:0000318"/>
    <property type="project" value="GO_Central"/>
</dbReference>
<dbReference type="GO" id="GO:0045088">
    <property type="term" value="P:regulation of innate immune response"/>
    <property type="evidence" value="ECO:0000318"/>
    <property type="project" value="GO_Central"/>
</dbReference>
<dbReference type="CDD" id="cd14066">
    <property type="entry name" value="STKc_IRAK"/>
    <property type="match status" value="1"/>
</dbReference>
<dbReference type="EMBL" id="KZ773229">
    <property type="protein sequence ID" value="PTQ26667.1"/>
    <property type="molecule type" value="Genomic_DNA"/>
</dbReference>
<dbReference type="PANTHER" id="PTHR45631:SF68">
    <property type="entry name" value="REPEAT FAMILY PROTEIN, PUTATIVE, EXPRESSED-RELATED"/>
    <property type="match status" value="1"/>
</dbReference>
<dbReference type="SMART" id="SM00220">
    <property type="entry name" value="S_TKc"/>
    <property type="match status" value="1"/>
</dbReference>
<evidence type="ECO:0000313" key="17">
    <source>
        <dbReference type="Proteomes" id="UP000244005"/>
    </source>
</evidence>
<dbReference type="Gene3D" id="3.30.200.20">
    <property type="entry name" value="Phosphorylase Kinase, domain 1"/>
    <property type="match status" value="1"/>
</dbReference>
<evidence type="ECO:0000256" key="11">
    <source>
        <dbReference type="ARBA" id="ARBA00023136"/>
    </source>
</evidence>
<keyword evidence="3" id="KW-0808">Transferase</keyword>
<dbReference type="OrthoDB" id="547665at2759"/>
<dbReference type="PANTHER" id="PTHR45631">
    <property type="entry name" value="OS07G0107800 PROTEIN-RELATED"/>
    <property type="match status" value="1"/>
</dbReference>
<organism evidence="16 17">
    <name type="scientific">Marchantia polymorpha</name>
    <name type="common">Common liverwort</name>
    <name type="synonym">Marchantia aquatica</name>
    <dbReference type="NCBI Taxonomy" id="3197"/>
    <lineage>
        <taxon>Eukaryota</taxon>
        <taxon>Viridiplantae</taxon>
        <taxon>Streptophyta</taxon>
        <taxon>Embryophyta</taxon>
        <taxon>Marchantiophyta</taxon>
        <taxon>Marchantiopsida</taxon>
        <taxon>Marchantiidae</taxon>
        <taxon>Marchantiales</taxon>
        <taxon>Marchantiaceae</taxon>
        <taxon>Marchantia</taxon>
    </lineage>
</organism>
<dbReference type="InterPro" id="IPR008271">
    <property type="entry name" value="Ser/Thr_kinase_AS"/>
</dbReference>
<keyword evidence="4 14" id="KW-0812">Transmembrane</keyword>
<dbReference type="InterPro" id="IPR024788">
    <property type="entry name" value="Malectin-like_Carb-bd_dom"/>
</dbReference>
<keyword evidence="10 14" id="KW-1133">Transmembrane helix</keyword>
<dbReference type="FunFam" id="3.80.10.10:FF:000041">
    <property type="entry name" value="LRR receptor-like serine/threonine-protein kinase ERECTA"/>
    <property type="match status" value="1"/>
</dbReference>
<name>A0A2R6VYJ6_MARPO</name>
<dbReference type="InterPro" id="IPR011009">
    <property type="entry name" value="Kinase-like_dom_sf"/>
</dbReference>
<keyword evidence="5" id="KW-0732">Signal</keyword>
<protein>
    <recommendedName>
        <fullName evidence="15">Protein kinase domain-containing protein</fullName>
    </recommendedName>
</protein>
<keyword evidence="12" id="KW-0325">Glycoprotein</keyword>
<evidence type="ECO:0000256" key="12">
    <source>
        <dbReference type="ARBA" id="ARBA00023180"/>
    </source>
</evidence>
<dbReference type="PRINTS" id="PR00019">
    <property type="entry name" value="LEURICHRPT"/>
</dbReference>
<evidence type="ECO:0000256" key="10">
    <source>
        <dbReference type="ARBA" id="ARBA00022989"/>
    </source>
</evidence>
<dbReference type="GO" id="GO:0016020">
    <property type="term" value="C:membrane"/>
    <property type="evidence" value="ECO:0007669"/>
    <property type="project" value="UniProtKB-SubCell"/>
</dbReference>
<dbReference type="InterPro" id="IPR032675">
    <property type="entry name" value="LRR_dom_sf"/>
</dbReference>
<evidence type="ECO:0000256" key="5">
    <source>
        <dbReference type="ARBA" id="ARBA00022729"/>
    </source>
</evidence>
<dbReference type="Proteomes" id="UP000244005">
    <property type="component" value="Unassembled WGS sequence"/>
</dbReference>
<evidence type="ECO:0000256" key="7">
    <source>
        <dbReference type="ARBA" id="ARBA00022741"/>
    </source>
</evidence>
<comment type="subcellular location">
    <subcellularLocation>
        <location evidence="1">Membrane</location>
        <topology evidence="1">Single-pass membrane protein</topology>
    </subcellularLocation>
</comment>
<dbReference type="GO" id="GO:0005524">
    <property type="term" value="F:ATP binding"/>
    <property type="evidence" value="ECO:0007669"/>
    <property type="project" value="UniProtKB-UniRule"/>
</dbReference>
<dbReference type="Pfam" id="PF12819">
    <property type="entry name" value="Malectin_like"/>
    <property type="match status" value="1"/>
</dbReference>
<evidence type="ECO:0000256" key="3">
    <source>
        <dbReference type="ARBA" id="ARBA00022679"/>
    </source>
</evidence>
<dbReference type="SUPFAM" id="SSF52058">
    <property type="entry name" value="L domain-like"/>
    <property type="match status" value="1"/>
</dbReference>
<dbReference type="PROSITE" id="PS50011">
    <property type="entry name" value="PROTEIN_KINASE_DOM"/>
    <property type="match status" value="1"/>
</dbReference>
<dbReference type="SMART" id="SM00369">
    <property type="entry name" value="LRR_TYP"/>
    <property type="match status" value="3"/>
</dbReference>
<feature type="binding site" evidence="13">
    <location>
        <position position="862"/>
    </location>
    <ligand>
        <name>ATP</name>
        <dbReference type="ChEBI" id="CHEBI:30616"/>
    </ligand>
</feature>
<dbReference type="PROSITE" id="PS00108">
    <property type="entry name" value="PROTEIN_KINASE_ST"/>
    <property type="match status" value="1"/>
</dbReference>
<proteinExistence type="predicted"/>
<reference evidence="17" key="1">
    <citation type="journal article" date="2017" name="Cell">
        <title>Insights into land plant evolution garnered from the Marchantia polymorpha genome.</title>
        <authorList>
            <person name="Bowman J.L."/>
            <person name="Kohchi T."/>
            <person name="Yamato K.T."/>
            <person name="Jenkins J."/>
            <person name="Shu S."/>
            <person name="Ishizaki K."/>
            <person name="Yamaoka S."/>
            <person name="Nishihama R."/>
            <person name="Nakamura Y."/>
            <person name="Berger F."/>
            <person name="Adam C."/>
            <person name="Aki S.S."/>
            <person name="Althoff F."/>
            <person name="Araki T."/>
            <person name="Arteaga-Vazquez M.A."/>
            <person name="Balasubrmanian S."/>
            <person name="Barry K."/>
            <person name="Bauer D."/>
            <person name="Boehm C.R."/>
            <person name="Briginshaw L."/>
            <person name="Caballero-Perez J."/>
            <person name="Catarino B."/>
            <person name="Chen F."/>
            <person name="Chiyoda S."/>
            <person name="Chovatia M."/>
            <person name="Davies K.M."/>
            <person name="Delmans M."/>
            <person name="Demura T."/>
            <person name="Dierschke T."/>
            <person name="Dolan L."/>
            <person name="Dorantes-Acosta A.E."/>
            <person name="Eklund D.M."/>
            <person name="Florent S.N."/>
            <person name="Flores-Sandoval E."/>
            <person name="Fujiyama A."/>
            <person name="Fukuzawa H."/>
            <person name="Galik B."/>
            <person name="Grimanelli D."/>
            <person name="Grimwood J."/>
            <person name="Grossniklaus U."/>
            <person name="Hamada T."/>
            <person name="Haseloff J."/>
            <person name="Hetherington A.J."/>
            <person name="Higo A."/>
            <person name="Hirakawa Y."/>
            <person name="Hundley H.N."/>
            <person name="Ikeda Y."/>
            <person name="Inoue K."/>
            <person name="Inoue S.I."/>
            <person name="Ishida S."/>
            <person name="Jia Q."/>
            <person name="Kakita M."/>
            <person name="Kanazawa T."/>
            <person name="Kawai Y."/>
            <person name="Kawashima T."/>
            <person name="Kennedy M."/>
            <person name="Kinose K."/>
            <person name="Kinoshita T."/>
            <person name="Kohara Y."/>
            <person name="Koide E."/>
            <person name="Komatsu K."/>
            <person name="Kopischke S."/>
            <person name="Kubo M."/>
            <person name="Kyozuka J."/>
            <person name="Lagercrantz U."/>
            <person name="Lin S.S."/>
            <person name="Lindquist E."/>
            <person name="Lipzen A.M."/>
            <person name="Lu C.W."/>
            <person name="De Luna E."/>
            <person name="Martienssen R.A."/>
            <person name="Minamino N."/>
            <person name="Mizutani M."/>
            <person name="Mizutani M."/>
            <person name="Mochizuki N."/>
            <person name="Monte I."/>
            <person name="Mosher R."/>
            <person name="Nagasaki H."/>
            <person name="Nakagami H."/>
            <person name="Naramoto S."/>
            <person name="Nishitani K."/>
            <person name="Ohtani M."/>
            <person name="Okamoto T."/>
            <person name="Okumura M."/>
            <person name="Phillips J."/>
            <person name="Pollak B."/>
            <person name="Reinders A."/>
            <person name="Rovekamp M."/>
            <person name="Sano R."/>
            <person name="Sawa S."/>
            <person name="Schmid M.W."/>
            <person name="Shirakawa M."/>
            <person name="Solano R."/>
            <person name="Spunde A."/>
            <person name="Suetsugu N."/>
            <person name="Sugano S."/>
            <person name="Sugiyama A."/>
            <person name="Sun R."/>
            <person name="Suzuki Y."/>
            <person name="Takenaka M."/>
            <person name="Takezawa D."/>
            <person name="Tomogane H."/>
            <person name="Tsuzuki M."/>
            <person name="Ueda T."/>
            <person name="Umeda M."/>
            <person name="Ward J.M."/>
            <person name="Watanabe Y."/>
            <person name="Yazaki K."/>
            <person name="Yokoyama R."/>
            <person name="Yoshitake Y."/>
            <person name="Yotsui I."/>
            <person name="Zachgo S."/>
            <person name="Schmutz J."/>
        </authorList>
    </citation>
    <scope>NUCLEOTIDE SEQUENCE [LARGE SCALE GENOMIC DNA]</scope>
    <source>
        <strain evidence="17">Tak-1</strain>
    </source>
</reference>
<evidence type="ECO:0000256" key="8">
    <source>
        <dbReference type="ARBA" id="ARBA00022777"/>
    </source>
</evidence>
<keyword evidence="17" id="KW-1185">Reference proteome</keyword>
<dbReference type="SUPFAM" id="SSF56112">
    <property type="entry name" value="Protein kinase-like (PK-like)"/>
    <property type="match status" value="1"/>
</dbReference>
<feature type="domain" description="Protein kinase" evidence="15">
    <location>
        <begin position="834"/>
        <end position="1130"/>
    </location>
</feature>
<evidence type="ECO:0000256" key="13">
    <source>
        <dbReference type="PROSITE-ProRule" id="PRU10141"/>
    </source>
</evidence>
<gene>
    <name evidence="16" type="ORF">MARPO_0643s0001</name>
</gene>
<evidence type="ECO:0000256" key="9">
    <source>
        <dbReference type="ARBA" id="ARBA00022840"/>
    </source>
</evidence>
<keyword evidence="2" id="KW-0433">Leucine-rich repeat</keyword>
<keyword evidence="6" id="KW-0677">Repeat</keyword>
<dbReference type="InterPro" id="IPR017441">
    <property type="entry name" value="Protein_kinase_ATP_BS"/>
</dbReference>
<keyword evidence="9 13" id="KW-0067">ATP-binding</keyword>
<dbReference type="InterPro" id="IPR003591">
    <property type="entry name" value="Leu-rich_rpt_typical-subtyp"/>
</dbReference>